<keyword evidence="8" id="KW-1185">Reference proteome</keyword>
<proteinExistence type="predicted"/>
<keyword evidence="3 6" id="KW-0812">Transmembrane</keyword>
<gene>
    <name evidence="7" type="ORF">LTR09_000217</name>
</gene>
<feature type="transmembrane region" description="Helical" evidence="6">
    <location>
        <begin position="398"/>
        <end position="421"/>
    </location>
</feature>
<dbReference type="GO" id="GO:0022857">
    <property type="term" value="F:transmembrane transporter activity"/>
    <property type="evidence" value="ECO:0007669"/>
    <property type="project" value="InterPro"/>
</dbReference>
<feature type="transmembrane region" description="Helical" evidence="6">
    <location>
        <begin position="441"/>
        <end position="461"/>
    </location>
</feature>
<sequence length="518" mass="57682">MTSPTYEMKPTESVQVSSSVADDNVDYGAKRSQTGVRRIFSYTQMYFFALGYMSSWEAMATNIGLVFYNGGPRAIVWGFFIVIPGVLCQVASLSEMASMLPIAGVQYHFTWELAPSRHKRFITWVQGWVTWFSWVALLAGITNIAANVTTTLATTNYPNYVVQPWHTILVMYAYLAFLGLTTMYGFFLIPWIEFMAGVLHVVLWLVFVVVLLTLAPHKSDEFVWLEKANGSGWNSDFVSFNLGLVLITWGFVGFDASAHISEETRKAKFVIPRAMFWSICLNAILAFGIVLVFLYCLGDVKDISVATYPLMTICLAATNSVAASSALLAAILCTIISGTLGSVVSASRLTWAWARDGALPAYFAYISPKHRIPIRAVWLPIVVVMLLSLLNLANYTAFSVIISLSTFGLYQSYFIAIACMLHARLTGRLTTAPWSLGKYGVAINAFALLFTAWLGIFMVFPSYLPITTTNMNYALPINVFVWIFAIVFWFVWGKNSWQGLNNKVIDKVVADGDRDTKD</sequence>
<evidence type="ECO:0008006" key="9">
    <source>
        <dbReference type="Google" id="ProtNLM"/>
    </source>
</evidence>
<feature type="transmembrane region" description="Helical" evidence="6">
    <location>
        <begin position="121"/>
        <end position="145"/>
    </location>
</feature>
<evidence type="ECO:0000313" key="7">
    <source>
        <dbReference type="EMBL" id="KAK3058652.1"/>
    </source>
</evidence>
<feature type="transmembrane region" description="Helical" evidence="6">
    <location>
        <begin position="46"/>
        <end position="68"/>
    </location>
</feature>
<feature type="transmembrane region" description="Helical" evidence="6">
    <location>
        <begin position="237"/>
        <end position="254"/>
    </location>
</feature>
<reference evidence="7" key="1">
    <citation type="submission" date="2023-04" db="EMBL/GenBank/DDBJ databases">
        <title>Black Yeasts Isolated from many extreme environments.</title>
        <authorList>
            <person name="Coleine C."/>
            <person name="Stajich J.E."/>
            <person name="Selbmann L."/>
        </authorList>
    </citation>
    <scope>NUCLEOTIDE SEQUENCE</scope>
    <source>
        <strain evidence="7">CCFEE 5312</strain>
    </source>
</reference>
<feature type="transmembrane region" description="Helical" evidence="6">
    <location>
        <begin position="194"/>
        <end position="217"/>
    </location>
</feature>
<keyword evidence="5 6" id="KW-0472">Membrane</keyword>
<dbReference type="InterPro" id="IPR002293">
    <property type="entry name" value="AA/rel_permease1"/>
</dbReference>
<name>A0AAJ0GJ82_9PEZI</name>
<organism evidence="7 8">
    <name type="scientific">Extremus antarcticus</name>
    <dbReference type="NCBI Taxonomy" id="702011"/>
    <lineage>
        <taxon>Eukaryota</taxon>
        <taxon>Fungi</taxon>
        <taxon>Dikarya</taxon>
        <taxon>Ascomycota</taxon>
        <taxon>Pezizomycotina</taxon>
        <taxon>Dothideomycetes</taxon>
        <taxon>Dothideomycetidae</taxon>
        <taxon>Mycosphaerellales</taxon>
        <taxon>Extremaceae</taxon>
        <taxon>Extremus</taxon>
    </lineage>
</organism>
<dbReference type="PANTHER" id="PTHR45649:SF5">
    <property type="entry name" value="GABA TRANSPORTER (EUROFUNG)-RELATED"/>
    <property type="match status" value="1"/>
</dbReference>
<feature type="transmembrane region" description="Helical" evidence="6">
    <location>
        <begin position="74"/>
        <end position="93"/>
    </location>
</feature>
<evidence type="ECO:0000256" key="2">
    <source>
        <dbReference type="ARBA" id="ARBA00022448"/>
    </source>
</evidence>
<comment type="subcellular location">
    <subcellularLocation>
        <location evidence="1">Membrane</location>
        <topology evidence="1">Multi-pass membrane protein</topology>
    </subcellularLocation>
</comment>
<feature type="transmembrane region" description="Helical" evidence="6">
    <location>
        <begin position="326"/>
        <end position="351"/>
    </location>
</feature>
<keyword evidence="4 6" id="KW-1133">Transmembrane helix</keyword>
<dbReference type="Proteomes" id="UP001271007">
    <property type="component" value="Unassembled WGS sequence"/>
</dbReference>
<evidence type="ECO:0000256" key="4">
    <source>
        <dbReference type="ARBA" id="ARBA00022989"/>
    </source>
</evidence>
<evidence type="ECO:0000313" key="8">
    <source>
        <dbReference type="Proteomes" id="UP001271007"/>
    </source>
</evidence>
<dbReference type="Pfam" id="PF13520">
    <property type="entry name" value="AA_permease_2"/>
    <property type="match status" value="1"/>
</dbReference>
<keyword evidence="2" id="KW-0813">Transport</keyword>
<feature type="transmembrane region" description="Helical" evidence="6">
    <location>
        <begin position="274"/>
        <end position="295"/>
    </location>
</feature>
<dbReference type="AlphaFoldDB" id="A0AAJ0GJ82"/>
<dbReference type="PANTHER" id="PTHR45649">
    <property type="entry name" value="AMINO-ACID PERMEASE BAT1"/>
    <property type="match status" value="1"/>
</dbReference>
<dbReference type="PIRSF" id="PIRSF006060">
    <property type="entry name" value="AA_transporter"/>
    <property type="match status" value="1"/>
</dbReference>
<accession>A0AAJ0GJ82</accession>
<dbReference type="Gene3D" id="1.20.1740.10">
    <property type="entry name" value="Amino acid/polyamine transporter I"/>
    <property type="match status" value="1"/>
</dbReference>
<dbReference type="GO" id="GO:0016020">
    <property type="term" value="C:membrane"/>
    <property type="evidence" value="ECO:0007669"/>
    <property type="project" value="UniProtKB-SubCell"/>
</dbReference>
<dbReference type="EMBL" id="JAWDJX010000001">
    <property type="protein sequence ID" value="KAK3058652.1"/>
    <property type="molecule type" value="Genomic_DNA"/>
</dbReference>
<evidence type="ECO:0000256" key="1">
    <source>
        <dbReference type="ARBA" id="ARBA00004141"/>
    </source>
</evidence>
<evidence type="ECO:0000256" key="6">
    <source>
        <dbReference type="SAM" id="Phobius"/>
    </source>
</evidence>
<protein>
    <recommendedName>
        <fullName evidence="9">Amino acid permease</fullName>
    </recommendedName>
</protein>
<evidence type="ECO:0000256" key="5">
    <source>
        <dbReference type="ARBA" id="ARBA00023136"/>
    </source>
</evidence>
<feature type="transmembrane region" description="Helical" evidence="6">
    <location>
        <begin position="372"/>
        <end position="392"/>
    </location>
</feature>
<feature type="transmembrane region" description="Helical" evidence="6">
    <location>
        <begin position="165"/>
        <end position="187"/>
    </location>
</feature>
<evidence type="ECO:0000256" key="3">
    <source>
        <dbReference type="ARBA" id="ARBA00022692"/>
    </source>
</evidence>
<feature type="transmembrane region" description="Helical" evidence="6">
    <location>
        <begin position="473"/>
        <end position="492"/>
    </location>
</feature>
<comment type="caution">
    <text evidence="7">The sequence shown here is derived from an EMBL/GenBank/DDBJ whole genome shotgun (WGS) entry which is preliminary data.</text>
</comment>